<name>D9PH02_9ZZZZ</name>
<organism evidence="1">
    <name type="scientific">sediment metagenome</name>
    <dbReference type="NCBI Taxonomy" id="749907"/>
    <lineage>
        <taxon>unclassified sequences</taxon>
        <taxon>metagenomes</taxon>
        <taxon>ecological metagenomes</taxon>
    </lineage>
</organism>
<dbReference type="EMBL" id="ADZX01000340">
    <property type="protein sequence ID" value="EFK97156.1"/>
    <property type="molecule type" value="Genomic_DNA"/>
</dbReference>
<proteinExistence type="predicted"/>
<accession>D9PH02</accession>
<gene>
    <name evidence="1" type="ORF">LDC_0798</name>
</gene>
<sequence>MPPHGKQDGFAGLIQEITHSSGIDGPGGLSGDFLLVAENTAMGATLVWNEDGHD</sequence>
<evidence type="ECO:0000313" key="1">
    <source>
        <dbReference type="EMBL" id="EFK97156.1"/>
    </source>
</evidence>
<reference evidence="1" key="2">
    <citation type="journal article" date="2011" name="Microb. Ecol.">
        <title>Taxonomic and Functional Metagenomic Profiling of the Microbial Community in the Anoxic Sediment of a Sub-saline Shallow Lake (Laguna de Carrizo, Central Spain).</title>
        <authorList>
            <person name="Ferrer M."/>
            <person name="Guazzaroni M.E."/>
            <person name="Richter M."/>
            <person name="Garcia-Salamanca A."/>
            <person name="Yarza P."/>
            <person name="Suarez-Suarez A."/>
            <person name="Solano J."/>
            <person name="Alcaide M."/>
            <person name="van Dillewijn P."/>
            <person name="Molina-Henares M.A."/>
            <person name="Lopez-Cortes N."/>
            <person name="Al-Ramahi Y."/>
            <person name="Guerrero C."/>
            <person name="Acosta A."/>
            <person name="de Eugenio L.I."/>
            <person name="Martinez V."/>
            <person name="Marques S."/>
            <person name="Rojo F."/>
            <person name="Santero E."/>
            <person name="Genilloud O."/>
            <person name="Perez-Perez J."/>
            <person name="Rossello-Mora R."/>
            <person name="Ramos J.L."/>
        </authorList>
    </citation>
    <scope>NUCLEOTIDE SEQUENCE</scope>
</reference>
<protein>
    <submittedName>
        <fullName evidence="1">Uncharacterized protein</fullName>
    </submittedName>
</protein>
<dbReference type="AlphaFoldDB" id="D9PH02"/>
<comment type="caution">
    <text evidence="1">The sequence shown here is derived from an EMBL/GenBank/DDBJ whole genome shotgun (WGS) entry which is preliminary data.</text>
</comment>
<reference evidence="1" key="1">
    <citation type="submission" date="2010-07" db="EMBL/GenBank/DDBJ databases">
        <authorList>
            <consortium name="CONSOLIDER consortium CSD2007-00005"/>
            <person name="Guazzaroni M.-E."/>
            <person name="Richter M."/>
            <person name="Garcia-Salamanca A."/>
            <person name="Yarza P."/>
            <person name="Ferrer M."/>
        </authorList>
    </citation>
    <scope>NUCLEOTIDE SEQUENCE</scope>
</reference>